<reference evidence="2 3" key="1">
    <citation type="submission" date="2019-08" db="EMBL/GenBank/DDBJ databases">
        <title>Draft genome sequences of two oriental melons (Cucumis melo L. var makuwa).</title>
        <authorList>
            <person name="Kwon S.-Y."/>
        </authorList>
    </citation>
    <scope>NUCLEOTIDE SEQUENCE [LARGE SCALE GENOMIC DNA]</scope>
    <source>
        <strain evidence="3">cv. Chang Bougi</strain>
        <tissue evidence="2">Leaf</tissue>
    </source>
</reference>
<accession>A0A5D3C114</accession>
<feature type="region of interest" description="Disordered" evidence="1">
    <location>
        <begin position="1"/>
        <end position="26"/>
    </location>
</feature>
<organism evidence="2 3">
    <name type="scientific">Cucumis melo var. makuwa</name>
    <name type="common">Oriental melon</name>
    <dbReference type="NCBI Taxonomy" id="1194695"/>
    <lineage>
        <taxon>Eukaryota</taxon>
        <taxon>Viridiplantae</taxon>
        <taxon>Streptophyta</taxon>
        <taxon>Embryophyta</taxon>
        <taxon>Tracheophyta</taxon>
        <taxon>Spermatophyta</taxon>
        <taxon>Magnoliopsida</taxon>
        <taxon>eudicotyledons</taxon>
        <taxon>Gunneridae</taxon>
        <taxon>Pentapetalae</taxon>
        <taxon>rosids</taxon>
        <taxon>fabids</taxon>
        <taxon>Cucurbitales</taxon>
        <taxon>Cucurbitaceae</taxon>
        <taxon>Benincaseae</taxon>
        <taxon>Cucumis</taxon>
    </lineage>
</organism>
<evidence type="ECO:0000313" key="2">
    <source>
        <dbReference type="EMBL" id="TYK05487.1"/>
    </source>
</evidence>
<dbReference type="AlphaFoldDB" id="A0A5D3C114"/>
<name>A0A5D3C114_CUCMM</name>
<gene>
    <name evidence="2" type="ORF">E5676_scaffold83G001930</name>
</gene>
<evidence type="ECO:0000256" key="1">
    <source>
        <dbReference type="SAM" id="MobiDB-lite"/>
    </source>
</evidence>
<feature type="compositionally biased region" description="Polar residues" evidence="1">
    <location>
        <begin position="1"/>
        <end position="12"/>
    </location>
</feature>
<sequence length="116" mass="12775">MTCSASSNQVENPLSDDPTHASDLSEEESYLEVVSVMIADVIVEATMAEIERKINLPMKAVEERVHEITALKEQIYTRKTAGSSQTLIVKAGEKEKNVVQENQPQQKSAFVASLLV</sequence>
<evidence type="ECO:0000313" key="3">
    <source>
        <dbReference type="Proteomes" id="UP000321947"/>
    </source>
</evidence>
<protein>
    <submittedName>
        <fullName evidence="2">Ty3-gypsy retrotransposon protein</fullName>
    </submittedName>
</protein>
<proteinExistence type="predicted"/>
<dbReference type="Proteomes" id="UP000321947">
    <property type="component" value="Unassembled WGS sequence"/>
</dbReference>
<dbReference type="EMBL" id="SSTD01013865">
    <property type="protein sequence ID" value="TYK05487.1"/>
    <property type="molecule type" value="Genomic_DNA"/>
</dbReference>
<comment type="caution">
    <text evidence="2">The sequence shown here is derived from an EMBL/GenBank/DDBJ whole genome shotgun (WGS) entry which is preliminary data.</text>
</comment>